<organism evidence="2 3">
    <name type="scientific">Aequorivita antarctica</name>
    <dbReference type="NCBI Taxonomy" id="153266"/>
    <lineage>
        <taxon>Bacteria</taxon>
        <taxon>Pseudomonadati</taxon>
        <taxon>Bacteroidota</taxon>
        <taxon>Flavobacteriia</taxon>
        <taxon>Flavobacteriales</taxon>
        <taxon>Flavobacteriaceae</taxon>
        <taxon>Aequorivita</taxon>
    </lineage>
</organism>
<dbReference type="Pfam" id="PF10990">
    <property type="entry name" value="DUF2809"/>
    <property type="match status" value="1"/>
</dbReference>
<feature type="transmembrane region" description="Helical" evidence="1">
    <location>
        <begin position="7"/>
        <end position="28"/>
    </location>
</feature>
<accession>A0A5C6YZK7</accession>
<dbReference type="RefSeq" id="WP_111844390.1">
    <property type="nucleotide sequence ID" value="NZ_UEGI01000006.1"/>
</dbReference>
<evidence type="ECO:0000313" key="2">
    <source>
        <dbReference type="EMBL" id="TXD72702.1"/>
    </source>
</evidence>
<dbReference type="OrthoDB" id="5360192at2"/>
<feature type="transmembrane region" description="Helical" evidence="1">
    <location>
        <begin position="34"/>
        <end position="53"/>
    </location>
</feature>
<dbReference type="EMBL" id="VORT01000007">
    <property type="protein sequence ID" value="TXD72702.1"/>
    <property type="molecule type" value="Genomic_DNA"/>
</dbReference>
<reference evidence="2 3" key="1">
    <citation type="submission" date="2019-08" db="EMBL/GenBank/DDBJ databases">
        <title>Genome of Aequorivita antarctica SW49 (type strain).</title>
        <authorList>
            <person name="Bowman J.P."/>
        </authorList>
    </citation>
    <scope>NUCLEOTIDE SEQUENCE [LARGE SCALE GENOMIC DNA]</scope>
    <source>
        <strain evidence="2 3">SW49</strain>
    </source>
</reference>
<dbReference type="Proteomes" id="UP000321497">
    <property type="component" value="Unassembled WGS sequence"/>
</dbReference>
<sequence length="131" mass="15269">MSTHFNLKYLMVSIILFLIEIAIAILHFNPFIRGFLGDVLVVLLLYSFLKIFIRNNVVKIAVSVLSFAFFVEFLQYFKLAKILNIQSEVLLIVLGAVFDVWDLVAYFIGFLIILVLEKLFHKNTHQYFSIF</sequence>
<dbReference type="InterPro" id="IPR021257">
    <property type="entry name" value="DUF2809"/>
</dbReference>
<gene>
    <name evidence="2" type="ORF">ESU54_10785</name>
</gene>
<proteinExistence type="predicted"/>
<protein>
    <submittedName>
        <fullName evidence="2">DUF2809 domain-containing protein</fullName>
    </submittedName>
</protein>
<keyword evidence="1" id="KW-0812">Transmembrane</keyword>
<keyword evidence="3" id="KW-1185">Reference proteome</keyword>
<name>A0A5C6YZK7_9FLAO</name>
<keyword evidence="1" id="KW-1133">Transmembrane helix</keyword>
<keyword evidence="1" id="KW-0472">Membrane</keyword>
<feature type="transmembrane region" description="Helical" evidence="1">
    <location>
        <begin position="89"/>
        <end position="116"/>
    </location>
</feature>
<evidence type="ECO:0000313" key="3">
    <source>
        <dbReference type="Proteomes" id="UP000321497"/>
    </source>
</evidence>
<comment type="caution">
    <text evidence="2">The sequence shown here is derived from an EMBL/GenBank/DDBJ whole genome shotgun (WGS) entry which is preliminary data.</text>
</comment>
<evidence type="ECO:0000256" key="1">
    <source>
        <dbReference type="SAM" id="Phobius"/>
    </source>
</evidence>
<dbReference type="AlphaFoldDB" id="A0A5C6YZK7"/>
<feature type="transmembrane region" description="Helical" evidence="1">
    <location>
        <begin position="60"/>
        <end position="77"/>
    </location>
</feature>